<sequence length="484" mass="54683">MSVPGTRPSAIARIRALLSQPAHHYRPATTIFLDLNTDRVADELGLVTLGAERGAENRPSSDAQTVDDVEHKVVERVEQHKQDANAIYLEQLHTYDERLNALSFEERFAIIQQAAPEAVGDFRAEATVGRDELFVLRRRLNETEIEREQFRKFHRIERPARLASPGNVILKAGILAILFIIEVVINGSFLAKANLGGLLGGAVQAVTFAALNIIASFFWGMVLIRLVNRRNYLLKLVGVVSFLAYLAFAIGLNLTLSHLREIPPAVSLSDNVGQEVLHRLLTAPYALTDINSWLLFALGFVFSLIAMADGLMFFDPYMGYAGLDRRWIEATRRFADTRGELIERLRDIREDATETMNEAARDLSVRRSEYDSLLQGRMRLAQRFDQHQNQIEQTGRALLEIYREANRKARVTPAPAYFVKPYAMERISYAGGEPSTSARDSLRTMIAETQELLNQQIKAIHEAFEQAMRTYREIDELLPEKKSG</sequence>
<keyword evidence="3" id="KW-1185">Reference proteome</keyword>
<evidence type="ECO:0000313" key="3">
    <source>
        <dbReference type="Proteomes" id="UP000184096"/>
    </source>
</evidence>
<feature type="transmembrane region" description="Helical" evidence="1">
    <location>
        <begin position="293"/>
        <end position="314"/>
    </location>
</feature>
<organism evidence="2 3">
    <name type="scientific">Bradyrhizobium erythrophlei</name>
    <dbReference type="NCBI Taxonomy" id="1437360"/>
    <lineage>
        <taxon>Bacteria</taxon>
        <taxon>Pseudomonadati</taxon>
        <taxon>Pseudomonadota</taxon>
        <taxon>Alphaproteobacteria</taxon>
        <taxon>Hyphomicrobiales</taxon>
        <taxon>Nitrobacteraceae</taxon>
        <taxon>Bradyrhizobium</taxon>
    </lineage>
</organism>
<evidence type="ECO:0000256" key="1">
    <source>
        <dbReference type="SAM" id="Phobius"/>
    </source>
</evidence>
<accession>A0A1M7U1T7</accession>
<feature type="transmembrane region" description="Helical" evidence="1">
    <location>
        <begin position="202"/>
        <end position="224"/>
    </location>
</feature>
<name>A0A1M7U1T7_9BRAD</name>
<proteinExistence type="predicted"/>
<dbReference type="Proteomes" id="UP000184096">
    <property type="component" value="Chromosome I"/>
</dbReference>
<protein>
    <recommendedName>
        <fullName evidence="4">Transmembrane protein</fullName>
    </recommendedName>
</protein>
<feature type="transmembrane region" description="Helical" evidence="1">
    <location>
        <begin position="236"/>
        <end position="256"/>
    </location>
</feature>
<dbReference type="RefSeq" id="WP_072819159.1">
    <property type="nucleotide sequence ID" value="NZ_LT670849.1"/>
</dbReference>
<reference evidence="3" key="1">
    <citation type="submission" date="2016-11" db="EMBL/GenBank/DDBJ databases">
        <authorList>
            <person name="Varghese N."/>
            <person name="Submissions S."/>
        </authorList>
    </citation>
    <scope>NUCLEOTIDE SEQUENCE [LARGE SCALE GENOMIC DNA]</scope>
    <source>
        <strain evidence="3">GAS401</strain>
    </source>
</reference>
<feature type="transmembrane region" description="Helical" evidence="1">
    <location>
        <begin position="168"/>
        <end position="190"/>
    </location>
</feature>
<keyword evidence="1" id="KW-0472">Membrane</keyword>
<gene>
    <name evidence="2" type="ORF">SAMN05444170_3313</name>
</gene>
<dbReference type="EMBL" id="LT670849">
    <property type="protein sequence ID" value="SHN76810.1"/>
    <property type="molecule type" value="Genomic_DNA"/>
</dbReference>
<dbReference type="OrthoDB" id="9795988at2"/>
<keyword evidence="1" id="KW-1133">Transmembrane helix</keyword>
<evidence type="ECO:0000313" key="2">
    <source>
        <dbReference type="EMBL" id="SHN76810.1"/>
    </source>
</evidence>
<keyword evidence="1" id="KW-0812">Transmembrane</keyword>
<evidence type="ECO:0008006" key="4">
    <source>
        <dbReference type="Google" id="ProtNLM"/>
    </source>
</evidence>
<dbReference type="AlphaFoldDB" id="A0A1M7U1T7"/>